<proteinExistence type="predicted"/>
<protein>
    <submittedName>
        <fullName evidence="1">Uncharacterized protein</fullName>
    </submittedName>
</protein>
<evidence type="ECO:0000313" key="1">
    <source>
        <dbReference type="EMBL" id="MFC3811707.1"/>
    </source>
</evidence>
<gene>
    <name evidence="1" type="ORF">ACFOOI_13675</name>
</gene>
<dbReference type="EMBL" id="JBHRYQ010000001">
    <property type="protein sequence ID" value="MFC3811707.1"/>
    <property type="molecule type" value="Genomic_DNA"/>
</dbReference>
<accession>A0ABV7YZC1</accession>
<dbReference type="PROSITE" id="PS51257">
    <property type="entry name" value="PROKAR_LIPOPROTEIN"/>
    <property type="match status" value="1"/>
</dbReference>
<comment type="caution">
    <text evidence="1">The sequence shown here is derived from an EMBL/GenBank/DDBJ whole genome shotgun (WGS) entry which is preliminary data.</text>
</comment>
<name>A0ABV7YZC1_9BACT</name>
<keyword evidence="2" id="KW-1185">Reference proteome</keyword>
<dbReference type="Proteomes" id="UP001595616">
    <property type="component" value="Unassembled WGS sequence"/>
</dbReference>
<sequence>MSENKINMKTNPILLRFLIALLFVGFMVSCSTDRLSPIESNPNTGIVIGLPLPTPPPAKDTIPDIKTKVFLNGNSGLGLEKLEPLRRKITVNSNADLPIIGPKGTKLYFNNYTLVKPNGAGVNYPFDVEIIELYTFKDMLLYSKPTTSFDKIIVTAGSFYVNVTQGNETLRPNPNFYPEIQVPSAKALDTQMKIFYEGFDAVERATWVVSDSTQGPQVAGPGPTKEREGITFFGKGYYSLFPSKFGWINCDKFYNYTGEKTQVKFASEYPDLKNMLVFMILPKINSIIQVFDGLSLAVPVGEEVKLVVVGKTEKEEYYSFYEEFKVAPNQTRKILLAPTTEKEFYALLEKL</sequence>
<evidence type="ECO:0000313" key="2">
    <source>
        <dbReference type="Proteomes" id="UP001595616"/>
    </source>
</evidence>
<reference evidence="2" key="1">
    <citation type="journal article" date="2019" name="Int. J. Syst. Evol. Microbiol.">
        <title>The Global Catalogue of Microorganisms (GCM) 10K type strain sequencing project: providing services to taxonomists for standard genome sequencing and annotation.</title>
        <authorList>
            <consortium name="The Broad Institute Genomics Platform"/>
            <consortium name="The Broad Institute Genome Sequencing Center for Infectious Disease"/>
            <person name="Wu L."/>
            <person name="Ma J."/>
        </authorList>
    </citation>
    <scope>NUCLEOTIDE SEQUENCE [LARGE SCALE GENOMIC DNA]</scope>
    <source>
        <strain evidence="2">CECT 7956</strain>
    </source>
</reference>
<dbReference type="RefSeq" id="WP_379838546.1">
    <property type="nucleotide sequence ID" value="NZ_JBHRYQ010000001.1"/>
</dbReference>
<organism evidence="1 2">
    <name type="scientific">Lacihabitans lacunae</name>
    <dbReference type="NCBI Taxonomy" id="1028214"/>
    <lineage>
        <taxon>Bacteria</taxon>
        <taxon>Pseudomonadati</taxon>
        <taxon>Bacteroidota</taxon>
        <taxon>Cytophagia</taxon>
        <taxon>Cytophagales</taxon>
        <taxon>Leadbetterellaceae</taxon>
        <taxon>Lacihabitans</taxon>
    </lineage>
</organism>